<dbReference type="Pfam" id="PF00225">
    <property type="entry name" value="Kinesin"/>
    <property type="match status" value="1"/>
</dbReference>
<feature type="region of interest" description="Disordered" evidence="12">
    <location>
        <begin position="1155"/>
        <end position="1185"/>
    </location>
</feature>
<dbReference type="PRINTS" id="PR00380">
    <property type="entry name" value="KINESINHEAVY"/>
</dbReference>
<feature type="domain" description="PH" evidence="13">
    <location>
        <begin position="1472"/>
        <end position="1565"/>
    </location>
</feature>
<dbReference type="InterPro" id="IPR008984">
    <property type="entry name" value="SMAD_FHA_dom_sf"/>
</dbReference>
<evidence type="ECO:0000256" key="2">
    <source>
        <dbReference type="ARBA" id="ARBA00022448"/>
    </source>
</evidence>
<organism evidence="15 16">
    <name type="scientific">Dictyostelium firmibasis</name>
    <dbReference type="NCBI Taxonomy" id="79012"/>
    <lineage>
        <taxon>Eukaryota</taxon>
        <taxon>Amoebozoa</taxon>
        <taxon>Evosea</taxon>
        <taxon>Eumycetozoa</taxon>
        <taxon>Dictyostelia</taxon>
        <taxon>Dictyosteliales</taxon>
        <taxon>Dictyosteliaceae</taxon>
        <taxon>Dictyostelium</taxon>
    </lineage>
</organism>
<feature type="compositionally biased region" description="Polar residues" evidence="12">
    <location>
        <begin position="1084"/>
        <end position="1094"/>
    </location>
</feature>
<dbReference type="GO" id="GO:0047496">
    <property type="term" value="P:vesicle transport along microtubule"/>
    <property type="evidence" value="ECO:0007669"/>
    <property type="project" value="UniProtKB-ARBA"/>
</dbReference>
<dbReference type="InterPro" id="IPR011993">
    <property type="entry name" value="PH-like_dom_sf"/>
</dbReference>
<feature type="region of interest" description="Disordered" evidence="12">
    <location>
        <begin position="1059"/>
        <end position="1129"/>
    </location>
</feature>
<feature type="compositionally biased region" description="Polar residues" evidence="12">
    <location>
        <begin position="1427"/>
        <end position="1436"/>
    </location>
</feature>
<feature type="compositionally biased region" description="Polar residues" evidence="12">
    <location>
        <begin position="1107"/>
        <end position="1129"/>
    </location>
</feature>
<dbReference type="CDD" id="cd00821">
    <property type="entry name" value="PH"/>
    <property type="match status" value="1"/>
</dbReference>
<evidence type="ECO:0000256" key="5">
    <source>
        <dbReference type="ARBA" id="ARBA00022741"/>
    </source>
</evidence>
<keyword evidence="2" id="KW-0813">Transport</keyword>
<dbReference type="Proteomes" id="UP001344447">
    <property type="component" value="Unassembled WGS sequence"/>
</dbReference>
<protein>
    <recommendedName>
        <fullName evidence="17">Kinesin-3</fullName>
    </recommendedName>
</protein>
<feature type="region of interest" description="Disordered" evidence="12">
    <location>
        <begin position="1408"/>
        <end position="1451"/>
    </location>
</feature>
<keyword evidence="5 10" id="KW-0547">Nucleotide-binding</keyword>
<comment type="caution">
    <text evidence="15">The sequence shown here is derived from an EMBL/GenBank/DDBJ whole genome shotgun (WGS) entry which is preliminary data.</text>
</comment>
<feature type="coiled-coil region" evidence="11">
    <location>
        <begin position="1574"/>
        <end position="1650"/>
    </location>
</feature>
<name>A0AAN7YVI8_9MYCE</name>
<feature type="coiled-coil region" evidence="11">
    <location>
        <begin position="634"/>
        <end position="661"/>
    </location>
</feature>
<comment type="subcellular location">
    <subcellularLocation>
        <location evidence="1">Cytoplasm</location>
        <location evidence="1">Cytoskeleton</location>
    </subcellularLocation>
</comment>
<dbReference type="PROSITE" id="PS50067">
    <property type="entry name" value="KINESIN_MOTOR_2"/>
    <property type="match status" value="1"/>
</dbReference>
<evidence type="ECO:0000256" key="10">
    <source>
        <dbReference type="PROSITE-ProRule" id="PRU00283"/>
    </source>
</evidence>
<dbReference type="Gene3D" id="3.40.850.10">
    <property type="entry name" value="Kinesin motor domain"/>
    <property type="match status" value="1"/>
</dbReference>
<comment type="similarity">
    <text evidence="10">Belongs to the TRAFAC class myosin-kinesin ATPase superfamily. Kinesin family.</text>
</comment>
<dbReference type="GO" id="GO:0008017">
    <property type="term" value="F:microtubule binding"/>
    <property type="evidence" value="ECO:0007669"/>
    <property type="project" value="InterPro"/>
</dbReference>
<evidence type="ECO:0000313" key="15">
    <source>
        <dbReference type="EMBL" id="KAK5579891.1"/>
    </source>
</evidence>
<dbReference type="GO" id="GO:0005546">
    <property type="term" value="F:phosphatidylinositol-4,5-bisphosphate binding"/>
    <property type="evidence" value="ECO:0007669"/>
    <property type="project" value="UniProtKB-ARBA"/>
</dbReference>
<dbReference type="EMBL" id="JAVFKY010000003">
    <property type="protein sequence ID" value="KAK5579891.1"/>
    <property type="molecule type" value="Genomic_DNA"/>
</dbReference>
<dbReference type="InterPro" id="IPR032405">
    <property type="entry name" value="Kinesin_assoc"/>
</dbReference>
<sequence length="2154" mass="242758">MNVQVAVRVRPFNSREKERNAELIVQMNGKSTVLTRPSALRANPLAAPTADDEKSFSFDYSYWSYDANDSHFASQSTVYNDLGKEVLKNAWDGFNCSIFAYGQTGSGKSYSMMGYGEEKGIIPLICEELFERIQSTPSNANEQTIYKTTVSYMEIYNEKVKDLLNPNNNKAGGLKVRNNPSTGPYVEDLSKLAVKSFPEIDMLMDEGSKARTVASTNMNATSSRSHAVFTIVFTQSKIDKTRGTAIDRVSKISLVDLAGSERANSTGATGVRLKEGANINKSLSTLGKVISALAENSTSKKAVFVPYRDSVLTYLLKETLGGNSKTIMIAAISPADINYEESLSTLRYADSAKKIKTVAVVNEDAQSKLIRELQGEVERLRAMMEQGGQYHANDSKLMNSDYDETVSTLNEKIEQYEKLMKELNKSWEEKLSEAEAIREDRMAALKDMGVAIKVVSSIPHLINLNEDPLMSESLIYYVKEGKTRIGRSDSEIPQDVILNGLNIHKEHCILENINGKVIISPSICFNGSKEIQEKSLNDEKKQESDEEKKSDRSYIYVNGVEINKPTILTTGNRVILGNNHIFRFNNPEEAIKIARERNQTGGIVSTKSTQPVDQIMDYDFALNELASIQGTLAMSKHINDKQEYKKQMRALYDQIRLQLENDFDPEVKEQREKLALLAFRRWRSKVHRSKLLNKISFIILSLNEANAISSTLNKKINLSLKLYSVFPEPDQISDNIEPEIDWRKTQILIKATNTSTGENTLVTDQDFVDRIYSMRELYQNDGRLDSELPEDPFQFTFTKDSLIGVSHVYLKNTLYLVESNRPVPILDENGNQKGYLNLLVSSSSTDITESERGLYLENPTNNKSLLVGKNLEITVGFEGFSEFIDENKYNDVFIKFSFPNQNGTTIDSFITEPQPISTFIDQKRITITSLSESLINQLQTQYVSLEIRGHKKSKQQPSLSSSSQIKNQPMLENFEFLATLNILESEKNTGTDDQYKPVHILEDPDVYSTHLPSVTFRLKKDKTNRQILFKVIKNESNSIIKECKSARISDIKIFGKRDNPLLSSAATPNTPNTPNNSRIAGIQTPGTPMTPYSNQTTQSSSQQQGTPYNPQSNNPNVISNAPPTPNSNLLKDLSLAANVQTSSSTSNVLLNNQQLPPQQQQQQQPQQQSQQSSETSSTSNSITNSASNSSLSLLATANNQTTSGNVFEIPVLSCTGDSVLLLWKTIDPSFIFNQKTRKGDKILFKLTFDLSIQGFPDVVSISKDIAIKILSSDSMPSATLPDGTSSSSMSNLLDKFKTHFKGESILSEPSIHAGSVFSINLTKSRQQEHQNRIGEMIDAHQENILKLGYAMKMEKLRQELDLREKLTNLKEKTLDADDVNAANGVAESSNSSTIDVEEIVKKMLLMNSTHQQQQQHFTSPSSTSPTLATGESSPKGSRSSNTTTITTSGRKRSSTIVEVKVKEVPSSALLKEDETSGYLKKKSAFKEEWKPRWFVFKKPYLYYSHNQKDTHKLKKIDLTNSSVAITQDEVPFGFAIIQLRRVWLLQANSLEDRDKWVQTLDPLRKVTELKDEELRSAKQQIEKSSSQLDQIKSQLQTGQQIVLAKQKEIEELTNTISQLQLEKEINTQQFDGLRDEIQNRDEELEQYKHQQSQKLNILSGQVNKLENVSQEKELTIGSLSSTLNNTNQIIELINEQSKSYKNVAEMEIESLRDETTQLRETSQLLTNRLKECRTSIQSAESLLADKVLEISQLKTQLTQQEEASGITSLNLKNLQSDQSMKQGQIDILSKTVQQSTATIQNISSQLDSTTKANDSKDEQITSINSAYKDESDKLKDQTSQLGALTANLRHQMKSLEQTHQQQKETSASDQKTLLLLLHDMEQGLTRASQTITDQSAQVTVLKKQLEDTKKTNEQLPAVEKQLSMMKDRLIQSENQLIDRECENTILSDKLKLWEEEIKIKDAKLSLLENNVKEVRAEYANGMAFSREFSQHHTDSGSISSKFNRRSKQISAEEQMENMRESSIAHQSHNAFLNSQIQRLETEMRTQEKVYSDTIQRIKKDLQQRNQQNIAFMKHQVGDEVVKKMEDVTASMEILKKKYFVSLVVAAKLQNAMMGNICNVDAYELYEQSVVEHILDQDQWPNWIAQTISTQNKHL</sequence>
<dbReference type="CDD" id="cd01365">
    <property type="entry name" value="KISc_KIF1A_KIF1B"/>
    <property type="match status" value="1"/>
</dbReference>
<feature type="compositionally biased region" description="Low complexity" evidence="12">
    <location>
        <begin position="1437"/>
        <end position="1448"/>
    </location>
</feature>
<keyword evidence="9" id="KW-0206">Cytoskeleton</keyword>
<dbReference type="InterPro" id="IPR001752">
    <property type="entry name" value="Kinesin_motor_dom"/>
</dbReference>
<dbReference type="Gene3D" id="2.60.200.20">
    <property type="match status" value="1"/>
</dbReference>
<gene>
    <name evidence="15" type="ORF">RB653_009579</name>
</gene>
<feature type="compositionally biased region" description="Low complexity" evidence="12">
    <location>
        <begin position="1095"/>
        <end position="1106"/>
    </location>
</feature>
<keyword evidence="6 10" id="KW-0067">ATP-binding</keyword>
<feature type="compositionally biased region" description="Low complexity" evidence="12">
    <location>
        <begin position="1063"/>
        <end position="1077"/>
    </location>
</feature>
<dbReference type="SUPFAM" id="SSF50729">
    <property type="entry name" value="PH domain-like"/>
    <property type="match status" value="1"/>
</dbReference>
<evidence type="ECO:0000259" key="13">
    <source>
        <dbReference type="PROSITE" id="PS50003"/>
    </source>
</evidence>
<keyword evidence="7 11" id="KW-0175">Coiled coil</keyword>
<keyword evidence="8 10" id="KW-0505">Motor protein</keyword>
<evidence type="ECO:0000256" key="12">
    <source>
        <dbReference type="SAM" id="MobiDB-lite"/>
    </source>
</evidence>
<dbReference type="InterPro" id="IPR036961">
    <property type="entry name" value="Kinesin_motor_dom_sf"/>
</dbReference>
<keyword evidence="16" id="KW-1185">Reference proteome</keyword>
<feature type="coiled-coil region" evidence="11">
    <location>
        <begin position="1701"/>
        <end position="1763"/>
    </location>
</feature>
<evidence type="ECO:0000256" key="6">
    <source>
        <dbReference type="ARBA" id="ARBA00022840"/>
    </source>
</evidence>
<evidence type="ECO:0008006" key="17">
    <source>
        <dbReference type="Google" id="ProtNLM"/>
    </source>
</evidence>
<feature type="coiled-coil region" evidence="11">
    <location>
        <begin position="2029"/>
        <end position="2056"/>
    </location>
</feature>
<feature type="binding site" evidence="10">
    <location>
        <begin position="102"/>
        <end position="109"/>
    </location>
    <ligand>
        <name>ATP</name>
        <dbReference type="ChEBI" id="CHEBI:30616"/>
    </ligand>
</feature>
<dbReference type="Gene3D" id="6.10.250.2520">
    <property type="match status" value="1"/>
</dbReference>
<dbReference type="Pfam" id="PF00169">
    <property type="entry name" value="PH"/>
    <property type="match status" value="1"/>
</dbReference>
<feature type="domain" description="Kinesin motor" evidence="14">
    <location>
        <begin position="2"/>
        <end position="355"/>
    </location>
</feature>
<dbReference type="PROSITE" id="PS00411">
    <property type="entry name" value="KINESIN_MOTOR_1"/>
    <property type="match status" value="1"/>
</dbReference>
<proteinExistence type="inferred from homology"/>
<dbReference type="Pfam" id="PF16183">
    <property type="entry name" value="Kinesin_assoc"/>
    <property type="match status" value="1"/>
</dbReference>
<evidence type="ECO:0000256" key="4">
    <source>
        <dbReference type="ARBA" id="ARBA00022701"/>
    </source>
</evidence>
<dbReference type="SUPFAM" id="SSF49879">
    <property type="entry name" value="SMAD/FHA domain"/>
    <property type="match status" value="1"/>
</dbReference>
<dbReference type="GO" id="GO:0008574">
    <property type="term" value="F:plus-end-directed microtubule motor activity"/>
    <property type="evidence" value="ECO:0007669"/>
    <property type="project" value="UniProtKB-ARBA"/>
</dbReference>
<evidence type="ECO:0000256" key="11">
    <source>
        <dbReference type="SAM" id="Coils"/>
    </source>
</evidence>
<dbReference type="InterPro" id="IPR019821">
    <property type="entry name" value="Kinesin_motor_CS"/>
</dbReference>
<dbReference type="FunFam" id="3.40.850.10:FF:000047">
    <property type="entry name" value="Kinesin family protein"/>
    <property type="match status" value="1"/>
</dbReference>
<evidence type="ECO:0000259" key="14">
    <source>
        <dbReference type="PROSITE" id="PS50067"/>
    </source>
</evidence>
<accession>A0AAN7YVI8</accession>
<evidence type="ECO:0000313" key="16">
    <source>
        <dbReference type="Proteomes" id="UP001344447"/>
    </source>
</evidence>
<keyword evidence="4" id="KW-0493">Microtubule</keyword>
<dbReference type="Gene3D" id="2.30.29.30">
    <property type="entry name" value="Pleckstrin-homology domain (PH domain)/Phosphotyrosine-binding domain (PTB)"/>
    <property type="match status" value="1"/>
</dbReference>
<evidence type="ECO:0000256" key="9">
    <source>
        <dbReference type="ARBA" id="ARBA00023212"/>
    </source>
</evidence>
<dbReference type="InterPro" id="IPR027417">
    <property type="entry name" value="P-loop_NTPase"/>
</dbReference>
<dbReference type="SMART" id="SM00233">
    <property type="entry name" value="PH"/>
    <property type="match status" value="1"/>
</dbReference>
<feature type="compositionally biased region" description="Low complexity" evidence="12">
    <location>
        <begin position="1408"/>
        <end position="1426"/>
    </location>
</feature>
<dbReference type="PROSITE" id="PS50003">
    <property type="entry name" value="PH_DOMAIN"/>
    <property type="match status" value="1"/>
</dbReference>
<dbReference type="FunFam" id="2.60.200.20:FF:000211">
    <property type="entry name" value="Kinesin-related protein 1"/>
    <property type="match status" value="1"/>
</dbReference>
<dbReference type="SUPFAM" id="SSF52540">
    <property type="entry name" value="P-loop containing nucleoside triphosphate hydrolases"/>
    <property type="match status" value="1"/>
</dbReference>
<evidence type="ECO:0000256" key="8">
    <source>
        <dbReference type="ARBA" id="ARBA00023175"/>
    </source>
</evidence>
<dbReference type="GO" id="GO:0005874">
    <property type="term" value="C:microtubule"/>
    <property type="evidence" value="ECO:0007669"/>
    <property type="project" value="UniProtKB-KW"/>
</dbReference>
<dbReference type="GO" id="GO:0005524">
    <property type="term" value="F:ATP binding"/>
    <property type="evidence" value="ECO:0007669"/>
    <property type="project" value="UniProtKB-UniRule"/>
</dbReference>
<dbReference type="PANTHER" id="PTHR47117">
    <property type="entry name" value="STAR-RELATED LIPID TRANSFER PROTEIN 9"/>
    <property type="match status" value="1"/>
</dbReference>
<dbReference type="InterPro" id="IPR001849">
    <property type="entry name" value="PH_domain"/>
</dbReference>
<feature type="coiled-coil region" evidence="11">
    <location>
        <begin position="399"/>
        <end position="433"/>
    </location>
</feature>
<reference evidence="15 16" key="1">
    <citation type="submission" date="2023-11" db="EMBL/GenBank/DDBJ databases">
        <title>Dfirmibasis_genome.</title>
        <authorList>
            <person name="Edelbroek B."/>
            <person name="Kjellin J."/>
            <person name="Jerlstrom-Hultqvist J."/>
            <person name="Soderbom F."/>
        </authorList>
    </citation>
    <scope>NUCLEOTIDE SEQUENCE [LARGE SCALE GENOMIC DNA]</scope>
    <source>
        <strain evidence="15 16">TNS-C-14</strain>
    </source>
</reference>
<dbReference type="SMART" id="SM00129">
    <property type="entry name" value="KISc"/>
    <property type="match status" value="1"/>
</dbReference>
<keyword evidence="3" id="KW-0963">Cytoplasm</keyword>
<feature type="coiled-coil region" evidence="11">
    <location>
        <begin position="1950"/>
        <end position="1977"/>
    </location>
</feature>
<evidence type="ECO:0000256" key="1">
    <source>
        <dbReference type="ARBA" id="ARBA00004245"/>
    </source>
</evidence>
<evidence type="ECO:0000256" key="7">
    <source>
        <dbReference type="ARBA" id="ARBA00023054"/>
    </source>
</evidence>
<evidence type="ECO:0000256" key="3">
    <source>
        <dbReference type="ARBA" id="ARBA00022490"/>
    </source>
</evidence>